<dbReference type="Pfam" id="PF00176">
    <property type="entry name" value="SNF2-rel_dom"/>
    <property type="match status" value="1"/>
</dbReference>
<dbReference type="InterPro" id="IPR000330">
    <property type="entry name" value="SNF2_N"/>
</dbReference>
<comment type="caution">
    <text evidence="3">The sequence shown here is derived from an EMBL/GenBank/DDBJ whole genome shotgun (WGS) entry which is preliminary data.</text>
</comment>
<dbReference type="SUPFAM" id="SSF52540">
    <property type="entry name" value="P-loop containing nucleoside triphosphate hydrolases"/>
    <property type="match status" value="2"/>
</dbReference>
<gene>
    <name evidence="3" type="ORF">GCM10007874_13820</name>
</gene>
<dbReference type="InterPro" id="IPR014001">
    <property type="entry name" value="Helicase_ATP-bd"/>
</dbReference>
<evidence type="ECO:0000259" key="2">
    <source>
        <dbReference type="PROSITE" id="PS51192"/>
    </source>
</evidence>
<reference evidence="4" key="1">
    <citation type="journal article" date="2019" name="Int. J. Syst. Evol. Microbiol.">
        <title>The Global Catalogue of Microorganisms (GCM) 10K type strain sequencing project: providing services to taxonomists for standard genome sequencing and annotation.</title>
        <authorList>
            <consortium name="The Broad Institute Genomics Platform"/>
            <consortium name="The Broad Institute Genome Sequencing Center for Infectious Disease"/>
            <person name="Wu L."/>
            <person name="Ma J."/>
        </authorList>
    </citation>
    <scope>NUCLEOTIDE SEQUENCE [LARGE SCALE GENOMIC DNA]</scope>
    <source>
        <strain evidence="4">NBRC 101365</strain>
    </source>
</reference>
<evidence type="ECO:0000313" key="3">
    <source>
        <dbReference type="EMBL" id="GLS18365.1"/>
    </source>
</evidence>
<dbReference type="SMART" id="SM00487">
    <property type="entry name" value="DEXDc"/>
    <property type="match status" value="1"/>
</dbReference>
<dbReference type="PANTHER" id="PTHR45766">
    <property type="entry name" value="DNA ANNEALING HELICASE AND ENDONUCLEASE ZRANB3 FAMILY MEMBER"/>
    <property type="match status" value="1"/>
</dbReference>
<name>A0ABQ6CDY6_9HYPH</name>
<evidence type="ECO:0000313" key="4">
    <source>
        <dbReference type="Proteomes" id="UP001156882"/>
    </source>
</evidence>
<keyword evidence="1" id="KW-0378">Hydrolase</keyword>
<dbReference type="Gene3D" id="3.40.50.300">
    <property type="entry name" value="P-loop containing nucleotide triphosphate hydrolases"/>
    <property type="match status" value="1"/>
</dbReference>
<dbReference type="Proteomes" id="UP001156882">
    <property type="component" value="Unassembled WGS sequence"/>
</dbReference>
<evidence type="ECO:0000256" key="1">
    <source>
        <dbReference type="ARBA" id="ARBA00022801"/>
    </source>
</evidence>
<proteinExistence type="predicted"/>
<sequence length="493" mass="54052">MPVRVKKMHETKNQEQIFRSIGSGTALVPRVHQLQARDAILAARAAGKPGFLLGDLTGLGKTLSAWLALSAMPEQDVLVICPKGAIPQWRSTIVRSGLKPKSVTLMNFEKTKSLMAPPPVSSKRSTRAKNNELAKLGTPKRVWPLVVVDESHRIRNPYSQQGLVCRQMAAAASFTLYMSATAGQAPHELSYLARLLAAATGEKGADLDAFRALMKRLRIGRAKGRWKNWSWEPNEPDRKAMSDLLYKGANAIGLRRRPEEIAGWPEVQREVTPTALDAESRRLYEATWREFRKEIGLLGGSTRRAAGWAADLRFRQKGSLLRIAGTADFADDLIGNGQQVAISVAFLETSALLTEKLRGHGWRVGEINGTQTGETNEAMRIAFQSGELDAVVFTVTESISLHRGELPGGERERSLIVHDMRHSAIQLQQIEGRCHRDGQHAVIYYAYAENTVEETIAATVTARMADMDGMAGDDTAMLDAIGRVIDGAVAEAG</sequence>
<feature type="domain" description="Helicase ATP-binding" evidence="2">
    <location>
        <begin position="42"/>
        <end position="185"/>
    </location>
</feature>
<dbReference type="PANTHER" id="PTHR45766:SF6">
    <property type="entry name" value="SWI_SNF-RELATED MATRIX-ASSOCIATED ACTIN-DEPENDENT REGULATOR OF CHROMATIN SUBFAMILY A-LIKE PROTEIN 1"/>
    <property type="match status" value="1"/>
</dbReference>
<dbReference type="PROSITE" id="PS51192">
    <property type="entry name" value="HELICASE_ATP_BIND_1"/>
    <property type="match status" value="1"/>
</dbReference>
<accession>A0ABQ6CDY6</accession>
<protein>
    <recommendedName>
        <fullName evidence="2">Helicase ATP-binding domain-containing protein</fullName>
    </recommendedName>
</protein>
<organism evidence="3 4">
    <name type="scientific">Labrys miyagiensis</name>
    <dbReference type="NCBI Taxonomy" id="346912"/>
    <lineage>
        <taxon>Bacteria</taxon>
        <taxon>Pseudomonadati</taxon>
        <taxon>Pseudomonadota</taxon>
        <taxon>Alphaproteobacteria</taxon>
        <taxon>Hyphomicrobiales</taxon>
        <taxon>Xanthobacteraceae</taxon>
        <taxon>Labrys</taxon>
    </lineage>
</organism>
<keyword evidence="4" id="KW-1185">Reference proteome</keyword>
<dbReference type="InterPro" id="IPR027417">
    <property type="entry name" value="P-loop_NTPase"/>
</dbReference>
<dbReference type="EMBL" id="BSPC01000011">
    <property type="protein sequence ID" value="GLS18365.1"/>
    <property type="molecule type" value="Genomic_DNA"/>
</dbReference>
<dbReference type="InterPro" id="IPR038718">
    <property type="entry name" value="SNF2-like_sf"/>
</dbReference>
<dbReference type="Gene3D" id="3.40.50.10810">
    <property type="entry name" value="Tandem AAA-ATPase domain"/>
    <property type="match status" value="1"/>
</dbReference>